<keyword evidence="2 4" id="KW-0012">Acyltransferase</keyword>
<dbReference type="GO" id="GO:0003841">
    <property type="term" value="F:1-acylglycerol-3-phosphate O-acyltransferase activity"/>
    <property type="evidence" value="ECO:0007669"/>
    <property type="project" value="TreeGrafter"/>
</dbReference>
<reference evidence="4" key="1">
    <citation type="submission" date="2019-08" db="EMBL/GenBank/DDBJ databases">
        <authorList>
            <person name="Kucharzyk K."/>
            <person name="Murdoch R.W."/>
            <person name="Higgins S."/>
            <person name="Loffler F."/>
        </authorList>
    </citation>
    <scope>NUCLEOTIDE SEQUENCE</scope>
</reference>
<dbReference type="EC" id="2.3.1.-" evidence="4"/>
<evidence type="ECO:0000256" key="2">
    <source>
        <dbReference type="ARBA" id="ARBA00023315"/>
    </source>
</evidence>
<proteinExistence type="predicted"/>
<feature type="domain" description="Phospholipid/glycerol acyltransferase" evidence="3">
    <location>
        <begin position="34"/>
        <end position="145"/>
    </location>
</feature>
<gene>
    <name evidence="4" type="primary">plsC_3</name>
    <name evidence="4" type="ORF">SDC9_12698</name>
</gene>
<evidence type="ECO:0000259" key="3">
    <source>
        <dbReference type="SMART" id="SM00563"/>
    </source>
</evidence>
<name>A0A644TJY8_9ZZZZ</name>
<dbReference type="SMART" id="SM00563">
    <property type="entry name" value="PlsC"/>
    <property type="match status" value="1"/>
</dbReference>
<protein>
    <submittedName>
        <fullName evidence="4">1-acyl-sn-glycerol-3-phosphate acyltransferase</fullName>
        <ecNumber evidence="4">2.3.1.-</ecNumber>
    </submittedName>
</protein>
<dbReference type="SUPFAM" id="SSF69593">
    <property type="entry name" value="Glycerol-3-phosphate (1)-acyltransferase"/>
    <property type="match status" value="1"/>
</dbReference>
<dbReference type="PANTHER" id="PTHR10434:SF11">
    <property type="entry name" value="1-ACYL-SN-GLYCEROL-3-PHOSPHATE ACYLTRANSFERASE"/>
    <property type="match status" value="1"/>
</dbReference>
<evidence type="ECO:0000256" key="1">
    <source>
        <dbReference type="ARBA" id="ARBA00022679"/>
    </source>
</evidence>
<dbReference type="EMBL" id="VSSQ01000035">
    <property type="protein sequence ID" value="MPL67009.1"/>
    <property type="molecule type" value="Genomic_DNA"/>
</dbReference>
<organism evidence="4">
    <name type="scientific">bioreactor metagenome</name>
    <dbReference type="NCBI Taxonomy" id="1076179"/>
    <lineage>
        <taxon>unclassified sequences</taxon>
        <taxon>metagenomes</taxon>
        <taxon>ecological metagenomes</taxon>
    </lineage>
</organism>
<dbReference type="PANTHER" id="PTHR10434">
    <property type="entry name" value="1-ACYL-SN-GLYCEROL-3-PHOSPHATE ACYLTRANSFERASE"/>
    <property type="match status" value="1"/>
</dbReference>
<accession>A0A644TJY8</accession>
<comment type="caution">
    <text evidence="4">The sequence shown here is derived from an EMBL/GenBank/DDBJ whole genome shotgun (WGS) entry which is preliminary data.</text>
</comment>
<dbReference type="CDD" id="cd07989">
    <property type="entry name" value="LPLAT_AGPAT-like"/>
    <property type="match status" value="1"/>
</dbReference>
<evidence type="ECO:0000313" key="4">
    <source>
        <dbReference type="EMBL" id="MPL67009.1"/>
    </source>
</evidence>
<dbReference type="AlphaFoldDB" id="A0A644TJY8"/>
<keyword evidence="1 4" id="KW-0808">Transferase</keyword>
<dbReference type="InterPro" id="IPR002123">
    <property type="entry name" value="Plipid/glycerol_acylTrfase"/>
</dbReference>
<dbReference type="Pfam" id="PF01553">
    <property type="entry name" value="Acyltransferase"/>
    <property type="match status" value="1"/>
</dbReference>
<sequence>MWYHFVQAFFHVIFKILFRMEIIGRENIPKTGPLIIASNHASLLDPPLVGTASTRKVCFMAKEELFVPILGTIYKSLGAFPVKRGASDRNAIKCALNLLKTNKVLGIFPEGTRSKNGQLGHAGSGTLGLAGKFRVPIVPTAVIGSNLKLQKSFWPKIKVIFGKPIYFPQDREVDKELLQEMTEIMMKEIGKMLEDNR</sequence>
<dbReference type="GO" id="GO:0006654">
    <property type="term" value="P:phosphatidic acid biosynthetic process"/>
    <property type="evidence" value="ECO:0007669"/>
    <property type="project" value="TreeGrafter"/>
</dbReference>